<evidence type="ECO:0000313" key="6">
    <source>
        <dbReference type="EMBL" id="PWY77026.1"/>
    </source>
</evidence>
<dbReference type="GO" id="GO:0003993">
    <property type="term" value="F:acid phosphatase activity"/>
    <property type="evidence" value="ECO:0007669"/>
    <property type="project" value="TreeGrafter"/>
</dbReference>
<feature type="disulfide bond" evidence="4">
    <location>
        <begin position="480"/>
        <end position="488"/>
    </location>
</feature>
<feature type="disulfide bond" evidence="4">
    <location>
        <begin position="69"/>
        <end position="434"/>
    </location>
</feature>
<keyword evidence="2" id="KW-0325">Glycoprotein</keyword>
<dbReference type="GeneID" id="37065840"/>
<protein>
    <submittedName>
        <fullName evidence="6">Phytase</fullName>
    </submittedName>
</protein>
<keyword evidence="1" id="KW-0378">Hydrolase</keyword>
<evidence type="ECO:0000256" key="1">
    <source>
        <dbReference type="ARBA" id="ARBA00022801"/>
    </source>
</evidence>
<gene>
    <name evidence="6" type="ORF">BO70DRAFT_363564</name>
</gene>
<evidence type="ECO:0000256" key="3">
    <source>
        <dbReference type="PIRSR" id="PIRSR000894-1"/>
    </source>
</evidence>
<dbReference type="PIRSF" id="PIRSF000894">
    <property type="entry name" value="Acid_phosphatase"/>
    <property type="match status" value="1"/>
</dbReference>
<comment type="caution">
    <text evidence="6">The sequence shown here is derived from an EMBL/GenBank/DDBJ whole genome shotgun (WGS) entry which is preliminary data.</text>
</comment>
<dbReference type="InterPro" id="IPR000560">
    <property type="entry name" value="His_Pase_clade-2"/>
</dbReference>
<dbReference type="OrthoDB" id="6509975at2759"/>
<dbReference type="SUPFAM" id="SSF53254">
    <property type="entry name" value="Phosphoglycerate mutase-like"/>
    <property type="match status" value="1"/>
</dbReference>
<feature type="signal peptide" evidence="5">
    <location>
        <begin position="1"/>
        <end position="20"/>
    </location>
</feature>
<keyword evidence="4" id="KW-1015">Disulfide bond</keyword>
<dbReference type="InterPro" id="IPR029033">
    <property type="entry name" value="His_PPase_superfam"/>
</dbReference>
<feature type="active site" description="Proton donor" evidence="3">
    <location>
        <position position="378"/>
    </location>
</feature>
<evidence type="ECO:0000313" key="7">
    <source>
        <dbReference type="Proteomes" id="UP000247233"/>
    </source>
</evidence>
<reference evidence="6 7" key="1">
    <citation type="submission" date="2016-12" db="EMBL/GenBank/DDBJ databases">
        <title>The genomes of Aspergillus section Nigri reveals drivers in fungal speciation.</title>
        <authorList>
            <consortium name="DOE Joint Genome Institute"/>
            <person name="Vesth T.C."/>
            <person name="Nybo J."/>
            <person name="Theobald S."/>
            <person name="Brandl J."/>
            <person name="Frisvad J.C."/>
            <person name="Nielsen K.F."/>
            <person name="Lyhne E.K."/>
            <person name="Kogle M.E."/>
            <person name="Kuo A."/>
            <person name="Riley R."/>
            <person name="Clum A."/>
            <person name="Nolan M."/>
            <person name="Lipzen A."/>
            <person name="Salamov A."/>
            <person name="Henrissat B."/>
            <person name="Wiebenga A."/>
            <person name="De Vries R.P."/>
            <person name="Grigoriev I.V."/>
            <person name="Mortensen U.H."/>
            <person name="Andersen M.R."/>
            <person name="Baker S.E."/>
        </authorList>
    </citation>
    <scope>NUCLEOTIDE SEQUENCE [LARGE SCALE GENOMIC DNA]</scope>
    <source>
        <strain evidence="6 7">CBS 117.55</strain>
    </source>
</reference>
<accession>A0A317VRS3</accession>
<sequence>MPSLHSPLTAVCLLASAAAALPSSSSTGSASAPTGSTFPGFDLTSSWGNLSPYKDGPGFSLPSGVPLGCELAQTHILHRHAQRYPTSYELDADSMEDFAQKLKNYSAAHPNVPVGRGPLAFLNHWEYVMGTELLLPTGAATEATSGAWFWSKYGRTLYRAPAGMADWDESLNVYPNGTKRAKPMYRTTSQARILESARWWLSGFFSNIGANSSYPQYDLVIIPEGSGYNNTLSGSCTEATYPGDDSAEEFLSIYTKPTISRFSQYLPSDLHLETYDILAMQNLCAYEYAVLGTSAFCSLFTESEWNSYAYQLDLQFYGDYGFGSPSGRAQGIGYVLELAARLEGHLLTSPVANINVTYDSNPHTFPLHQPLYMDMSHDDVIVSVLAALGVEYFNFGPDGLPGNITAEQVPTNRTFKLNEIAPFGARLVSEIWTCPANTDLTDLGETLYENPDLQGVNGTNQFVRWVLNDAPVPVEGVPGCEAAVNGFCPLEGFLSGVKKSQALAEYNLACNVGVETSGQVGDGRPE</sequence>
<dbReference type="STRING" id="1448321.A0A317VRS3"/>
<keyword evidence="7" id="KW-1185">Reference proteome</keyword>
<feature type="chain" id="PRO_5016451301" evidence="5">
    <location>
        <begin position="21"/>
        <end position="526"/>
    </location>
</feature>
<dbReference type="Proteomes" id="UP000247233">
    <property type="component" value="Unassembled WGS sequence"/>
</dbReference>
<dbReference type="PANTHER" id="PTHR20963">
    <property type="entry name" value="MULTIPLE INOSITOL POLYPHOSPHATE PHOSPHATASE-RELATED"/>
    <property type="match status" value="1"/>
</dbReference>
<dbReference type="Pfam" id="PF00328">
    <property type="entry name" value="His_Phos_2"/>
    <property type="match status" value="1"/>
</dbReference>
<dbReference type="AlphaFoldDB" id="A0A317VRS3"/>
<keyword evidence="5" id="KW-0732">Signal</keyword>
<dbReference type="RefSeq" id="XP_025397787.1">
    <property type="nucleotide sequence ID" value="XM_025543603.1"/>
</dbReference>
<feature type="disulfide bond" evidence="4">
    <location>
        <begin position="284"/>
        <end position="297"/>
    </location>
</feature>
<evidence type="ECO:0000256" key="4">
    <source>
        <dbReference type="PIRSR" id="PIRSR000894-2"/>
    </source>
</evidence>
<dbReference type="VEuPathDB" id="FungiDB:BO70DRAFT_363564"/>
<dbReference type="InterPro" id="IPR016274">
    <property type="entry name" value="Histidine_acid_Pase_euk"/>
</dbReference>
<dbReference type="Gene3D" id="3.40.50.1240">
    <property type="entry name" value="Phosphoglycerate mutase-like"/>
    <property type="match status" value="1"/>
</dbReference>
<feature type="active site" description="Nucleophile" evidence="3">
    <location>
        <position position="80"/>
    </location>
</feature>
<evidence type="ECO:0000256" key="2">
    <source>
        <dbReference type="ARBA" id="ARBA00023180"/>
    </source>
</evidence>
<evidence type="ECO:0000256" key="5">
    <source>
        <dbReference type="SAM" id="SignalP"/>
    </source>
</evidence>
<proteinExistence type="predicted"/>
<dbReference type="PANTHER" id="PTHR20963:SF43">
    <property type="entry name" value="PUTATIVE (AFU_ORTHOLOGUE AFUA_7G01240)-RELATED"/>
    <property type="match status" value="1"/>
</dbReference>
<dbReference type="EMBL" id="MSFL01000019">
    <property type="protein sequence ID" value="PWY77026.1"/>
    <property type="molecule type" value="Genomic_DNA"/>
</dbReference>
<organism evidence="6 7">
    <name type="scientific">Aspergillus heteromorphus CBS 117.55</name>
    <dbReference type="NCBI Taxonomy" id="1448321"/>
    <lineage>
        <taxon>Eukaryota</taxon>
        <taxon>Fungi</taxon>
        <taxon>Dikarya</taxon>
        <taxon>Ascomycota</taxon>
        <taxon>Pezizomycotina</taxon>
        <taxon>Eurotiomycetes</taxon>
        <taxon>Eurotiomycetidae</taxon>
        <taxon>Eurotiales</taxon>
        <taxon>Aspergillaceae</taxon>
        <taxon>Aspergillus</taxon>
        <taxon>Aspergillus subgen. Circumdati</taxon>
    </lineage>
</organism>
<name>A0A317VRS3_9EURO</name>
<dbReference type="CDD" id="cd07061">
    <property type="entry name" value="HP_HAP_like"/>
    <property type="match status" value="1"/>
</dbReference>